<dbReference type="EMBL" id="JASSPP010000014">
    <property type="protein sequence ID" value="MDK9581194.1"/>
    <property type="molecule type" value="Genomic_DNA"/>
</dbReference>
<feature type="domain" description="HMA" evidence="13">
    <location>
        <begin position="1"/>
        <end position="62"/>
    </location>
</feature>
<gene>
    <name evidence="14" type="ORF">QQA45_06840</name>
</gene>
<dbReference type="InterPro" id="IPR023298">
    <property type="entry name" value="ATPase_P-typ_TM_dom_sf"/>
</dbReference>
<dbReference type="Gene3D" id="3.40.1110.10">
    <property type="entry name" value="Calcium-transporting ATPase, cytoplasmic domain N"/>
    <property type="match status" value="2"/>
</dbReference>
<dbReference type="SUPFAM" id="SSF56784">
    <property type="entry name" value="HAD-like"/>
    <property type="match status" value="1"/>
</dbReference>
<keyword evidence="6 12" id="KW-0479">Metal-binding</keyword>
<dbReference type="InterPro" id="IPR018303">
    <property type="entry name" value="ATPase_P-typ_P_site"/>
</dbReference>
<dbReference type="SUPFAM" id="SSF81653">
    <property type="entry name" value="Calcium ATPase, transduction domain A"/>
    <property type="match status" value="1"/>
</dbReference>
<keyword evidence="11 12" id="KW-0472">Membrane</keyword>
<keyword evidence="5 12" id="KW-0812">Transmembrane</keyword>
<evidence type="ECO:0000256" key="8">
    <source>
        <dbReference type="ARBA" id="ARBA00022840"/>
    </source>
</evidence>
<feature type="transmembrane region" description="Helical" evidence="12">
    <location>
        <begin position="87"/>
        <end position="110"/>
    </location>
</feature>
<evidence type="ECO:0000256" key="1">
    <source>
        <dbReference type="ARBA" id="ARBA00004651"/>
    </source>
</evidence>
<evidence type="ECO:0000256" key="7">
    <source>
        <dbReference type="ARBA" id="ARBA00022741"/>
    </source>
</evidence>
<evidence type="ECO:0000256" key="9">
    <source>
        <dbReference type="ARBA" id="ARBA00022967"/>
    </source>
</evidence>
<dbReference type="InterPro" id="IPR059000">
    <property type="entry name" value="ATPase_P-type_domA"/>
</dbReference>
<evidence type="ECO:0000256" key="4">
    <source>
        <dbReference type="ARBA" id="ARBA00022553"/>
    </source>
</evidence>
<keyword evidence="9" id="KW-1278">Translocase</keyword>
<dbReference type="InterPro" id="IPR008250">
    <property type="entry name" value="ATPase_P-typ_transduc_dom_A_sf"/>
</dbReference>
<dbReference type="PANTHER" id="PTHR48085">
    <property type="entry name" value="CADMIUM/ZINC-TRANSPORTING ATPASE HMA2-RELATED"/>
    <property type="match status" value="1"/>
</dbReference>
<dbReference type="InterPro" id="IPR006121">
    <property type="entry name" value="HMA_dom"/>
</dbReference>
<evidence type="ECO:0000256" key="2">
    <source>
        <dbReference type="ARBA" id="ARBA00006024"/>
    </source>
</evidence>
<dbReference type="SFLD" id="SFLDG00002">
    <property type="entry name" value="C1.7:_P-type_atpase_like"/>
    <property type="match status" value="1"/>
</dbReference>
<dbReference type="Gene3D" id="2.70.150.10">
    <property type="entry name" value="Calcium-transporting ATPase, cytoplasmic transduction domain A"/>
    <property type="match status" value="1"/>
</dbReference>
<comment type="similarity">
    <text evidence="2 12">Belongs to the cation transport ATPase (P-type) (TC 3.A.3) family. Type IB subfamily.</text>
</comment>
<dbReference type="InterPro" id="IPR036163">
    <property type="entry name" value="HMA_dom_sf"/>
</dbReference>
<dbReference type="InterPro" id="IPR036412">
    <property type="entry name" value="HAD-like_sf"/>
</dbReference>
<dbReference type="PRINTS" id="PR00119">
    <property type="entry name" value="CATATPASE"/>
</dbReference>
<feature type="transmembrane region" description="Helical" evidence="12">
    <location>
        <begin position="122"/>
        <end position="142"/>
    </location>
</feature>
<feature type="transmembrane region" description="Helical" evidence="12">
    <location>
        <begin position="730"/>
        <end position="751"/>
    </location>
</feature>
<dbReference type="SFLD" id="SFLDS00003">
    <property type="entry name" value="Haloacid_Dehalogenase"/>
    <property type="match status" value="1"/>
</dbReference>
<dbReference type="SUPFAM" id="SSF81665">
    <property type="entry name" value="Calcium ATPase, transmembrane domain M"/>
    <property type="match status" value="1"/>
</dbReference>
<dbReference type="SUPFAM" id="SSF55008">
    <property type="entry name" value="HMA, heavy metal-associated domain"/>
    <property type="match status" value="1"/>
</dbReference>
<dbReference type="Gene3D" id="3.40.50.1000">
    <property type="entry name" value="HAD superfamily/HAD-like"/>
    <property type="match status" value="2"/>
</dbReference>
<dbReference type="SUPFAM" id="SSF81660">
    <property type="entry name" value="Metal cation-transporting ATPase, ATP-binding domain N"/>
    <property type="match status" value="1"/>
</dbReference>
<dbReference type="InterPro" id="IPR001757">
    <property type="entry name" value="P_typ_ATPase"/>
</dbReference>
<dbReference type="Pfam" id="PF00403">
    <property type="entry name" value="HMA"/>
    <property type="match status" value="1"/>
</dbReference>
<dbReference type="InterPro" id="IPR017969">
    <property type="entry name" value="Heavy-metal-associated_CS"/>
</dbReference>
<dbReference type="Pfam" id="PF00122">
    <property type="entry name" value="E1-E2_ATPase"/>
    <property type="match status" value="1"/>
</dbReference>
<protein>
    <submittedName>
        <fullName evidence="14">Heavy metal translocating P-type ATPase</fullName>
    </submittedName>
</protein>
<dbReference type="Gene3D" id="3.30.70.100">
    <property type="match status" value="1"/>
</dbReference>
<keyword evidence="4" id="KW-0597">Phosphoprotein</keyword>
<evidence type="ECO:0000256" key="11">
    <source>
        <dbReference type="ARBA" id="ARBA00023136"/>
    </source>
</evidence>
<keyword evidence="3 12" id="KW-1003">Cell membrane</keyword>
<keyword evidence="8 12" id="KW-0067">ATP-binding</keyword>
<keyword evidence="7 12" id="KW-0547">Nucleotide-binding</keyword>
<dbReference type="PROSITE" id="PS50846">
    <property type="entry name" value="HMA_2"/>
    <property type="match status" value="1"/>
</dbReference>
<feature type="transmembrane region" description="Helical" evidence="12">
    <location>
        <begin position="757"/>
        <end position="774"/>
    </location>
</feature>
<evidence type="ECO:0000313" key="14">
    <source>
        <dbReference type="EMBL" id="MDK9581194.1"/>
    </source>
</evidence>
<reference evidence="14 15" key="1">
    <citation type="submission" date="2023-06" db="EMBL/GenBank/DDBJ databases">
        <title>Antibody response to the Sneathia vaginalis cytopathogenic toxin A during pregnancy.</title>
        <authorList>
            <person name="Mccoy Z.T."/>
            <person name="Serrano M.G."/>
            <person name="Spaine K."/>
            <person name="Edwards D.J."/>
            <person name="Buck G.A."/>
            <person name="Jefferson K."/>
        </authorList>
    </citation>
    <scope>NUCLEOTIDE SEQUENCE [LARGE SCALE GENOMIC DNA]</scope>
    <source>
        <strain evidence="14 15">CCUG 42621</strain>
    </source>
</reference>
<feature type="transmembrane region" description="Helical" evidence="12">
    <location>
        <begin position="350"/>
        <end position="375"/>
    </location>
</feature>
<evidence type="ECO:0000313" key="15">
    <source>
        <dbReference type="Proteomes" id="UP001225134"/>
    </source>
</evidence>
<evidence type="ECO:0000256" key="6">
    <source>
        <dbReference type="ARBA" id="ARBA00022723"/>
    </source>
</evidence>
<dbReference type="NCBIfam" id="TIGR01494">
    <property type="entry name" value="ATPase_P-type"/>
    <property type="match status" value="2"/>
</dbReference>
<dbReference type="NCBIfam" id="TIGR01525">
    <property type="entry name" value="ATPase-IB_hvy"/>
    <property type="match status" value="1"/>
</dbReference>
<dbReference type="SFLD" id="SFLDF00027">
    <property type="entry name" value="p-type_atpase"/>
    <property type="match status" value="1"/>
</dbReference>
<evidence type="ECO:0000256" key="10">
    <source>
        <dbReference type="ARBA" id="ARBA00022989"/>
    </source>
</evidence>
<keyword evidence="15" id="KW-1185">Reference proteome</keyword>
<accession>A0ABT7HKY2</accession>
<comment type="subcellular location">
    <subcellularLocation>
        <location evidence="1">Cell membrane</location>
        <topology evidence="1">Multi-pass membrane protein</topology>
    </subcellularLocation>
</comment>
<dbReference type="InterPro" id="IPR027256">
    <property type="entry name" value="P-typ_ATPase_IB"/>
</dbReference>
<evidence type="ECO:0000256" key="12">
    <source>
        <dbReference type="RuleBase" id="RU362081"/>
    </source>
</evidence>
<evidence type="ECO:0000256" key="3">
    <source>
        <dbReference type="ARBA" id="ARBA00022475"/>
    </source>
</evidence>
<sequence length="784" mass="88660">MEKYRLEGLDCADCGIKLEKYLQEKEYVEEVSISFATKTMIITTKDMAKVKKDIKEIEPDVKVLEPNKSKADIEADHEINNLEKEKYLIITSFVLFAIAFIVEILQKFMYVPYDLYLFFDPIYIVSYLIIGLPILIGAYNCIIRKNFFDEKVLMSISTIAAFCIGSFEEACGVMVFYAIGEYFQNIAIINSRKDIKNLLELKEDTANVILDENENFEEVKIEDVREGSYILVKPGEKVPLDGIIVKGSGEFNLAALTGESMPKQIEIGEAVYAGAINMNSKIILKVTHKYENSSMFKLVELIESSMHKKTKADKFITTFSNWYTPCIIILAILVAILPPLFTQRITFEKSLYSSIVLLVISCPCALVLSIPLTYFTGVGSLAKKGILVKAINIFDTVEKVDTVFLDKTGTITEGKFHVAEINEYYDNMRDLNEREIFEYIYIAENNSNHPIAKSIIEFIKAKYGLTKVKYDDVYMEFISYCQHCGCCHKPKEHGENKDGKMYVDEYRHHIGHFEEDLCNNHEFSINNPEEDKTFGQDIQIKSLKEIAGQGIKLITEKYEVLVGNDAMMKKNKVLIPASAKNIKDEYGTNVNVAFNGQYVLNIYIRDKVKKDTKEAIKQMRQNGIKNIVMLTGDNRLSAMEVKNSLTIDECYYNLLPNDKLKILEEHKKGQKIMYLGDGINDAPVIASADVGVAMGKAGSDVTIGASDIVFNTETLMNVTYLKKSAKKMKYIVLENITIILIVKFIIIILGILGKAGMWGAVFGDVGVALVAIFNSKRIKRIKIN</sequence>
<name>A0ABT7HKY2_9FUSO</name>
<dbReference type="PANTHER" id="PTHR48085:SF5">
    <property type="entry name" value="CADMIUM_ZINC-TRANSPORTING ATPASE HMA4-RELATED"/>
    <property type="match status" value="1"/>
</dbReference>
<dbReference type="InterPro" id="IPR051014">
    <property type="entry name" value="Cation_Transport_ATPase_IB"/>
</dbReference>
<evidence type="ECO:0000256" key="5">
    <source>
        <dbReference type="ARBA" id="ARBA00022692"/>
    </source>
</evidence>
<dbReference type="RefSeq" id="WP_285153584.1">
    <property type="nucleotide sequence ID" value="NZ_JASSPP010000014.1"/>
</dbReference>
<comment type="caution">
    <text evidence="14">The sequence shown here is derived from an EMBL/GenBank/DDBJ whole genome shotgun (WGS) entry which is preliminary data.</text>
</comment>
<dbReference type="PROSITE" id="PS01047">
    <property type="entry name" value="HMA_1"/>
    <property type="match status" value="1"/>
</dbReference>
<proteinExistence type="inferred from homology"/>
<dbReference type="InterPro" id="IPR023214">
    <property type="entry name" value="HAD_sf"/>
</dbReference>
<feature type="transmembrane region" description="Helical" evidence="12">
    <location>
        <begin position="315"/>
        <end position="338"/>
    </location>
</feature>
<evidence type="ECO:0000259" key="13">
    <source>
        <dbReference type="PROSITE" id="PS50846"/>
    </source>
</evidence>
<dbReference type="PROSITE" id="PS01229">
    <property type="entry name" value="COF_2"/>
    <property type="match status" value="1"/>
</dbReference>
<dbReference type="Pfam" id="PF00702">
    <property type="entry name" value="Hydrolase"/>
    <property type="match status" value="1"/>
</dbReference>
<dbReference type="InterPro" id="IPR044492">
    <property type="entry name" value="P_typ_ATPase_HD_dom"/>
</dbReference>
<organism evidence="14 15">
    <name type="scientific">Sneathia sanguinegens</name>
    <dbReference type="NCBI Taxonomy" id="40543"/>
    <lineage>
        <taxon>Bacteria</taxon>
        <taxon>Fusobacteriati</taxon>
        <taxon>Fusobacteriota</taxon>
        <taxon>Fusobacteriia</taxon>
        <taxon>Fusobacteriales</taxon>
        <taxon>Leptotrichiaceae</taxon>
        <taxon>Sneathia</taxon>
    </lineage>
</organism>
<dbReference type="InterPro" id="IPR023299">
    <property type="entry name" value="ATPase_P-typ_cyto_dom_N"/>
</dbReference>
<dbReference type="PROSITE" id="PS00154">
    <property type="entry name" value="ATPASE_E1_E2"/>
    <property type="match status" value="1"/>
</dbReference>
<keyword evidence="10 12" id="KW-1133">Transmembrane helix</keyword>
<dbReference type="Proteomes" id="UP001225134">
    <property type="component" value="Unassembled WGS sequence"/>
</dbReference>